<name>A0A1S3ZGU8_TOBAC</name>
<dbReference type="AlphaFoldDB" id="A0A1S3ZGU8"/>
<dbReference type="PANTHER" id="PTHR33240">
    <property type="entry name" value="OS08G0508500 PROTEIN"/>
    <property type="match status" value="1"/>
</dbReference>
<evidence type="ECO:0000313" key="1">
    <source>
        <dbReference type="RefSeq" id="XP_016463497.1"/>
    </source>
</evidence>
<dbReference type="RefSeq" id="XP_016463497.1">
    <property type="nucleotide sequence ID" value="XM_016608011.1"/>
</dbReference>
<proteinExistence type="predicted"/>
<dbReference type="PaxDb" id="4097-A0A1S3ZGU8"/>
<dbReference type="OrthoDB" id="1465844at2759"/>
<reference evidence="1" key="1">
    <citation type="submission" date="2025-08" db="UniProtKB">
        <authorList>
            <consortium name="RefSeq"/>
        </authorList>
    </citation>
    <scope>IDENTIFICATION</scope>
</reference>
<dbReference type="PANTHER" id="PTHR33240:SF8">
    <property type="entry name" value="OS03G0439900 PROTEIN"/>
    <property type="match status" value="1"/>
</dbReference>
<protein>
    <submittedName>
        <fullName evidence="1">Uncharacterized protein</fullName>
    </submittedName>
</protein>
<organism evidence="1">
    <name type="scientific">Nicotiana tabacum</name>
    <name type="common">Common tobacco</name>
    <dbReference type="NCBI Taxonomy" id="4097"/>
    <lineage>
        <taxon>Eukaryota</taxon>
        <taxon>Viridiplantae</taxon>
        <taxon>Streptophyta</taxon>
        <taxon>Embryophyta</taxon>
        <taxon>Tracheophyta</taxon>
        <taxon>Spermatophyta</taxon>
        <taxon>Magnoliopsida</taxon>
        <taxon>eudicotyledons</taxon>
        <taxon>Gunneridae</taxon>
        <taxon>Pentapetalae</taxon>
        <taxon>asterids</taxon>
        <taxon>lamiids</taxon>
        <taxon>Solanales</taxon>
        <taxon>Solanaceae</taxon>
        <taxon>Nicotianoideae</taxon>
        <taxon>Nicotianeae</taxon>
        <taxon>Nicotiana</taxon>
    </lineage>
</organism>
<dbReference type="KEGG" id="nta:107786523"/>
<accession>A0A1S3ZGU8</accession>
<sequence>MRSDPNTRKSVALCKFHQDYGHKIEDCISLRLEVANLLQQGHLKKLLSDKGKNTLARGRERPGPPKAPSPVRTINIITGGSDNASINDFKFTSIHMLKILITHEWYEGLKESIIFDELDADGLTFPHNDALVFNLQILDTDVKGIIVDDKSGACIIHPRVLA</sequence>
<gene>
    <name evidence="1" type="primary">LOC107786523</name>
</gene>